<sequence length="125" mass="12562">MKRRGGRRLERLGRRGHAGSAAEGGAGSQAALPQALREAALDLGLALRFRAPPGHSGTPGIAQPPGPSPPGSCWDHQAGRQAGSVGRLGPDPGHQDPWADSPSGSACAERGGGKRSVRSHPASGG</sequence>
<accession>A0A7J7F6E1</accession>
<name>A0A7J7F6E1_DICBM</name>
<evidence type="ECO:0000256" key="1">
    <source>
        <dbReference type="SAM" id="MobiDB-lite"/>
    </source>
</evidence>
<feature type="region of interest" description="Disordered" evidence="1">
    <location>
        <begin position="49"/>
        <end position="125"/>
    </location>
</feature>
<keyword evidence="3" id="KW-1185">Reference proteome</keyword>
<reference evidence="2 3" key="1">
    <citation type="journal article" date="2020" name="Mol. Biol. Evol.">
        <title>Interspecific Gene Flow and the Evolution of Specialization in Black and White Rhinoceros.</title>
        <authorList>
            <person name="Moodley Y."/>
            <person name="Westbury M.V."/>
            <person name="Russo I.M."/>
            <person name="Gopalakrishnan S."/>
            <person name="Rakotoarivelo A."/>
            <person name="Olsen R.A."/>
            <person name="Prost S."/>
            <person name="Tunstall T."/>
            <person name="Ryder O.A."/>
            <person name="Dalen L."/>
            <person name="Bruford M.W."/>
        </authorList>
    </citation>
    <scope>NUCLEOTIDE SEQUENCE [LARGE SCALE GENOMIC DNA]</scope>
    <source>
        <strain evidence="2">SBR-YM</strain>
        <tissue evidence="2">Skin</tissue>
    </source>
</reference>
<dbReference type="EMBL" id="JACDTQ010001259">
    <property type="protein sequence ID" value="KAF5923517.1"/>
    <property type="molecule type" value="Genomic_DNA"/>
</dbReference>
<evidence type="ECO:0000313" key="2">
    <source>
        <dbReference type="EMBL" id="KAF5923517.1"/>
    </source>
</evidence>
<dbReference type="Proteomes" id="UP000551758">
    <property type="component" value="Unassembled WGS sequence"/>
</dbReference>
<protein>
    <submittedName>
        <fullName evidence="2">Uncharacterized protein</fullName>
    </submittedName>
</protein>
<feature type="region of interest" description="Disordered" evidence="1">
    <location>
        <begin position="1"/>
        <end position="33"/>
    </location>
</feature>
<evidence type="ECO:0000313" key="3">
    <source>
        <dbReference type="Proteomes" id="UP000551758"/>
    </source>
</evidence>
<proteinExistence type="predicted"/>
<comment type="caution">
    <text evidence="2">The sequence shown here is derived from an EMBL/GenBank/DDBJ whole genome shotgun (WGS) entry which is preliminary data.</text>
</comment>
<dbReference type="AlphaFoldDB" id="A0A7J7F6E1"/>
<organism evidence="2 3">
    <name type="scientific">Diceros bicornis minor</name>
    <name type="common">South-central black rhinoceros</name>
    <dbReference type="NCBI Taxonomy" id="77932"/>
    <lineage>
        <taxon>Eukaryota</taxon>
        <taxon>Metazoa</taxon>
        <taxon>Chordata</taxon>
        <taxon>Craniata</taxon>
        <taxon>Vertebrata</taxon>
        <taxon>Euteleostomi</taxon>
        <taxon>Mammalia</taxon>
        <taxon>Eutheria</taxon>
        <taxon>Laurasiatheria</taxon>
        <taxon>Perissodactyla</taxon>
        <taxon>Rhinocerotidae</taxon>
        <taxon>Diceros</taxon>
    </lineage>
</organism>
<gene>
    <name evidence="2" type="ORF">HPG69_006688</name>
</gene>